<gene>
    <name evidence="5" type="ORF">J0A65_19590</name>
</gene>
<protein>
    <submittedName>
        <fullName evidence="5">Hemerythrin family protein</fullName>
    </submittedName>
</protein>
<dbReference type="NCBIfam" id="TIGR02481">
    <property type="entry name" value="hemeryth_dom"/>
    <property type="match status" value="1"/>
</dbReference>
<dbReference type="EMBL" id="JAFKCS010000029">
    <property type="protein sequence ID" value="MBN7822077.1"/>
    <property type="molecule type" value="Genomic_DNA"/>
</dbReference>
<name>A0ABS3CY70_9ALTE</name>
<evidence type="ECO:0000256" key="1">
    <source>
        <dbReference type="ARBA" id="ARBA00010587"/>
    </source>
</evidence>
<keyword evidence="3" id="KW-0408">Iron</keyword>
<evidence type="ECO:0000256" key="2">
    <source>
        <dbReference type="ARBA" id="ARBA00022723"/>
    </source>
</evidence>
<dbReference type="CDD" id="cd12107">
    <property type="entry name" value="Hemerythrin"/>
    <property type="match status" value="1"/>
</dbReference>
<evidence type="ECO:0000259" key="4">
    <source>
        <dbReference type="Pfam" id="PF01814"/>
    </source>
</evidence>
<proteinExistence type="inferred from homology"/>
<comment type="caution">
    <text evidence="5">The sequence shown here is derived from an EMBL/GenBank/DDBJ whole genome shotgun (WGS) entry which is preliminary data.</text>
</comment>
<dbReference type="InterPro" id="IPR012312">
    <property type="entry name" value="Hemerythrin-like"/>
</dbReference>
<dbReference type="Pfam" id="PF01814">
    <property type="entry name" value="Hemerythrin"/>
    <property type="match status" value="1"/>
</dbReference>
<dbReference type="Proteomes" id="UP000663992">
    <property type="component" value="Unassembled WGS sequence"/>
</dbReference>
<comment type="similarity">
    <text evidence="1">Belongs to the hemerythrin family.</text>
</comment>
<dbReference type="PANTHER" id="PTHR37164">
    <property type="entry name" value="BACTERIOHEMERYTHRIN"/>
    <property type="match status" value="1"/>
</dbReference>
<dbReference type="InterPro" id="IPR035938">
    <property type="entry name" value="Hemerythrin-like_sf"/>
</dbReference>
<dbReference type="InterPro" id="IPR012827">
    <property type="entry name" value="Hemerythrin_metal-bd"/>
</dbReference>
<keyword evidence="2" id="KW-0479">Metal-binding</keyword>
<reference evidence="5 6" key="1">
    <citation type="submission" date="2021-03" db="EMBL/GenBank/DDBJ databases">
        <title>novel species isolated from a fishpond in China.</title>
        <authorList>
            <person name="Lu H."/>
            <person name="Cai Z."/>
        </authorList>
    </citation>
    <scope>NUCLEOTIDE SEQUENCE [LARGE SCALE GENOMIC DNA]</scope>
    <source>
        <strain evidence="5 6">Y57</strain>
    </source>
</reference>
<evidence type="ECO:0000256" key="3">
    <source>
        <dbReference type="ARBA" id="ARBA00023004"/>
    </source>
</evidence>
<accession>A0ABS3CY70</accession>
<evidence type="ECO:0000313" key="6">
    <source>
        <dbReference type="Proteomes" id="UP000663992"/>
    </source>
</evidence>
<organism evidence="5 6">
    <name type="scientific">Bowmanella yangjiangensis</name>
    <dbReference type="NCBI Taxonomy" id="2811230"/>
    <lineage>
        <taxon>Bacteria</taxon>
        <taxon>Pseudomonadati</taxon>
        <taxon>Pseudomonadota</taxon>
        <taxon>Gammaproteobacteria</taxon>
        <taxon>Alteromonadales</taxon>
        <taxon>Alteromonadaceae</taxon>
        <taxon>Bowmanella</taxon>
    </lineage>
</organism>
<evidence type="ECO:0000313" key="5">
    <source>
        <dbReference type="EMBL" id="MBN7822077.1"/>
    </source>
</evidence>
<feature type="domain" description="Hemerythrin-like" evidence="4">
    <location>
        <begin position="20"/>
        <end position="135"/>
    </location>
</feature>
<dbReference type="RefSeq" id="WP_206596030.1">
    <property type="nucleotide sequence ID" value="NZ_JAFKCS010000029.1"/>
</dbReference>
<sequence>MMEDRAHLVLWCEVNMPIGIPEIDCQHRQLLDTINLLHAAIRENWPNPRVLPLANNLLELTQRHFVTETPYLQKLSDQQQRLHQLNHKHFLQAMQAFIERLGSDIHMSALSVNEQLASLAEWYSSHILNSDRELQTA</sequence>
<dbReference type="Gene3D" id="1.20.120.50">
    <property type="entry name" value="Hemerythrin-like"/>
    <property type="match status" value="1"/>
</dbReference>
<dbReference type="PANTHER" id="PTHR37164:SF1">
    <property type="entry name" value="BACTERIOHEMERYTHRIN"/>
    <property type="match status" value="1"/>
</dbReference>
<dbReference type="InterPro" id="IPR050669">
    <property type="entry name" value="Hemerythrin"/>
</dbReference>
<keyword evidence="6" id="KW-1185">Reference proteome</keyword>
<dbReference type="SUPFAM" id="SSF47188">
    <property type="entry name" value="Hemerythrin-like"/>
    <property type="match status" value="1"/>
</dbReference>